<dbReference type="SFLD" id="SFLDG01123">
    <property type="entry name" value="methyltransferase_(Class_B)"/>
    <property type="match status" value="1"/>
</dbReference>
<dbReference type="InterPro" id="IPR006158">
    <property type="entry name" value="Cobalamin-bd"/>
</dbReference>
<dbReference type="PROSITE" id="PS51918">
    <property type="entry name" value="RADICAL_SAM"/>
    <property type="match status" value="1"/>
</dbReference>
<dbReference type="SFLD" id="SFLDG01082">
    <property type="entry name" value="B12-binding_domain_containing"/>
    <property type="match status" value="1"/>
</dbReference>
<proteinExistence type="predicted"/>
<name>A0A445MWK5_9BACT</name>
<evidence type="ECO:0000256" key="3">
    <source>
        <dbReference type="ARBA" id="ARBA00022679"/>
    </source>
</evidence>
<dbReference type="GO" id="GO:0003824">
    <property type="term" value="F:catalytic activity"/>
    <property type="evidence" value="ECO:0007669"/>
    <property type="project" value="InterPro"/>
</dbReference>
<keyword evidence="3" id="KW-0808">Transferase</keyword>
<evidence type="ECO:0000313" key="9">
    <source>
        <dbReference type="EMBL" id="SPD73914.1"/>
    </source>
</evidence>
<dbReference type="SFLD" id="SFLDS00029">
    <property type="entry name" value="Radical_SAM"/>
    <property type="match status" value="1"/>
</dbReference>
<dbReference type="PANTHER" id="PTHR43409">
    <property type="entry name" value="ANAEROBIC MAGNESIUM-PROTOPORPHYRIN IX MONOMETHYL ESTER CYCLASE-RELATED"/>
    <property type="match status" value="1"/>
</dbReference>
<keyword evidence="6" id="KW-0408">Iron</keyword>
<comment type="cofactor">
    <cofactor evidence="1">
        <name>[4Fe-4S] cluster</name>
        <dbReference type="ChEBI" id="CHEBI:49883"/>
    </cofactor>
</comment>
<dbReference type="CDD" id="cd01335">
    <property type="entry name" value="Radical_SAM"/>
    <property type="match status" value="1"/>
</dbReference>
<dbReference type="Pfam" id="PF04055">
    <property type="entry name" value="Radical_SAM"/>
    <property type="match status" value="1"/>
</dbReference>
<dbReference type="InterPro" id="IPR058240">
    <property type="entry name" value="rSAM_sf"/>
</dbReference>
<dbReference type="GO" id="GO:0031419">
    <property type="term" value="F:cobalamin binding"/>
    <property type="evidence" value="ECO:0007669"/>
    <property type="project" value="InterPro"/>
</dbReference>
<dbReference type="Gene3D" id="3.40.50.280">
    <property type="entry name" value="Cobalamin-binding domain"/>
    <property type="match status" value="1"/>
</dbReference>
<evidence type="ECO:0000256" key="2">
    <source>
        <dbReference type="ARBA" id="ARBA00022603"/>
    </source>
</evidence>
<dbReference type="InterPro" id="IPR023404">
    <property type="entry name" value="rSAM_horseshoe"/>
</dbReference>
<accession>A0A445MWK5</accession>
<protein>
    <submittedName>
        <fullName evidence="9">Putative Radical SAM domain protein</fullName>
    </submittedName>
</protein>
<evidence type="ECO:0000256" key="4">
    <source>
        <dbReference type="ARBA" id="ARBA00022691"/>
    </source>
</evidence>
<dbReference type="SMART" id="SM00729">
    <property type="entry name" value="Elp3"/>
    <property type="match status" value="1"/>
</dbReference>
<dbReference type="InterPro" id="IPR007197">
    <property type="entry name" value="rSAM"/>
</dbReference>
<keyword evidence="7" id="KW-0411">Iron-sulfur</keyword>
<dbReference type="GO" id="GO:0046872">
    <property type="term" value="F:metal ion binding"/>
    <property type="evidence" value="ECO:0007669"/>
    <property type="project" value="UniProtKB-KW"/>
</dbReference>
<dbReference type="GO" id="GO:0051539">
    <property type="term" value="F:4 iron, 4 sulfur cluster binding"/>
    <property type="evidence" value="ECO:0007669"/>
    <property type="project" value="UniProtKB-KW"/>
</dbReference>
<dbReference type="GO" id="GO:0005829">
    <property type="term" value="C:cytosol"/>
    <property type="evidence" value="ECO:0007669"/>
    <property type="project" value="TreeGrafter"/>
</dbReference>
<dbReference type="InterPro" id="IPR051198">
    <property type="entry name" value="BchE-like"/>
</dbReference>
<dbReference type="InterPro" id="IPR034466">
    <property type="entry name" value="Methyltransferase_Class_B"/>
</dbReference>
<dbReference type="InterPro" id="IPR006638">
    <property type="entry name" value="Elp3/MiaA/NifB-like_rSAM"/>
</dbReference>
<dbReference type="Pfam" id="PF02310">
    <property type="entry name" value="B12-binding"/>
    <property type="match status" value="1"/>
</dbReference>
<dbReference type="AlphaFoldDB" id="A0A445MWK5"/>
<sequence length="460" mass="52282">MTGSMNWLQNSNSRKQALLISPCERKRSLSNDALLPFPSLALPLLASYFPENYTVRIKDERVSKVLGSEKTDIVFITSLTSTAPRAYAIADMFLARGIPVIMGGVHSTVLPQEASMHATSVVTGEAEHIIPRILADFENQSLAPLYQGDILTDLDSLPSPSLDLLDWRHRFFLSPLQTSRGCPRDCDFCSVPRISGRKIRIKSPRSVERELEFLSRFRSRRLFIVDDNFTMKKDRSLDLMGLFRRFGFRWMAFSNLSVCEDEAYLKALADSGCVSLFIGFETLHDPRHMTKNLSFGAPEKMARAIRLIHKYGIGIQGSFIFGFDSDTPEVFRETVAFIQETGIELPNICILTPFPGTPLFDELETENRIIHKDWSYYDMNHVVFRPAGMTQEELQQGYAWALKYLASPSSILSRIKKKSAARKYFLTANFSLHRAQTRLAHSLWNPDIQTQMPEQTQCLS</sequence>
<evidence type="ECO:0000256" key="1">
    <source>
        <dbReference type="ARBA" id="ARBA00001966"/>
    </source>
</evidence>
<evidence type="ECO:0000256" key="7">
    <source>
        <dbReference type="ARBA" id="ARBA00023014"/>
    </source>
</evidence>
<dbReference type="Gene3D" id="3.80.30.20">
    <property type="entry name" value="tm_1862 like domain"/>
    <property type="match status" value="1"/>
</dbReference>
<gene>
    <name evidence="9" type="ORF">PITCH_A2030058</name>
</gene>
<dbReference type="SUPFAM" id="SSF102114">
    <property type="entry name" value="Radical SAM enzymes"/>
    <property type="match status" value="1"/>
</dbReference>
<dbReference type="PANTHER" id="PTHR43409:SF7">
    <property type="entry name" value="BLL1977 PROTEIN"/>
    <property type="match status" value="1"/>
</dbReference>
<evidence type="ECO:0000259" key="8">
    <source>
        <dbReference type="PROSITE" id="PS51918"/>
    </source>
</evidence>
<dbReference type="EMBL" id="OJIN01000117">
    <property type="protein sequence ID" value="SPD73914.1"/>
    <property type="molecule type" value="Genomic_DNA"/>
</dbReference>
<keyword evidence="4" id="KW-0949">S-adenosyl-L-methionine</keyword>
<organism evidence="9">
    <name type="scientific">uncultured Desulfobacterium sp</name>
    <dbReference type="NCBI Taxonomy" id="201089"/>
    <lineage>
        <taxon>Bacteria</taxon>
        <taxon>Pseudomonadati</taxon>
        <taxon>Thermodesulfobacteriota</taxon>
        <taxon>Desulfobacteria</taxon>
        <taxon>Desulfobacterales</taxon>
        <taxon>Desulfobacteriaceae</taxon>
        <taxon>Desulfobacterium</taxon>
        <taxon>environmental samples</taxon>
    </lineage>
</organism>
<keyword evidence="5" id="KW-0479">Metal-binding</keyword>
<reference evidence="9" key="1">
    <citation type="submission" date="2018-01" db="EMBL/GenBank/DDBJ databases">
        <authorList>
            <person name="Regsiter A."/>
            <person name="William W."/>
        </authorList>
    </citation>
    <scope>NUCLEOTIDE SEQUENCE</scope>
    <source>
        <strain evidence="9">TRIP AH-1</strain>
    </source>
</reference>
<feature type="domain" description="Radical SAM core" evidence="8">
    <location>
        <begin position="165"/>
        <end position="387"/>
    </location>
</feature>
<evidence type="ECO:0000256" key="6">
    <source>
        <dbReference type="ARBA" id="ARBA00023004"/>
    </source>
</evidence>
<keyword evidence="2" id="KW-0489">Methyltransferase</keyword>
<evidence type="ECO:0000256" key="5">
    <source>
        <dbReference type="ARBA" id="ARBA00022723"/>
    </source>
</evidence>